<feature type="compositionally biased region" description="Polar residues" evidence="1">
    <location>
        <begin position="587"/>
        <end position="600"/>
    </location>
</feature>
<feature type="region of interest" description="Disordered" evidence="1">
    <location>
        <begin position="1"/>
        <end position="110"/>
    </location>
</feature>
<evidence type="ECO:0008006" key="5">
    <source>
        <dbReference type="Google" id="ProtNLM"/>
    </source>
</evidence>
<feature type="transmembrane region" description="Helical" evidence="2">
    <location>
        <begin position="206"/>
        <end position="231"/>
    </location>
</feature>
<dbReference type="AlphaFoldDB" id="A0AA39GR57"/>
<dbReference type="EMBL" id="JAPDFR010000001">
    <property type="protein sequence ID" value="KAK0392032.1"/>
    <property type="molecule type" value="Genomic_DNA"/>
</dbReference>
<feature type="region of interest" description="Disordered" evidence="1">
    <location>
        <begin position="351"/>
        <end position="404"/>
    </location>
</feature>
<evidence type="ECO:0000256" key="1">
    <source>
        <dbReference type="SAM" id="MobiDB-lite"/>
    </source>
</evidence>
<protein>
    <recommendedName>
        <fullName evidence="5">Ubiquitination network signaling protein</fullName>
    </recommendedName>
</protein>
<feature type="compositionally biased region" description="Basic and acidic residues" evidence="1">
    <location>
        <begin position="85"/>
        <end position="94"/>
    </location>
</feature>
<sequence>MPRASGSGKRHSGASAGQNNRHDNGLVGPAKRVTPRKSHGFIDPTGPSRAAADQAAGQGGPCNATTLADAAARNASQYDLSSSSHETRSNDAGRRSSVGGYSETSSDSSNFAVVGGHGGMNGGHRSIDVNAAKNVDVHKDSGPLELVTTVLRSLPLQDTIAILIILMHIPSVSLTSIYALFAFITFVPPVAGGSAMNMNLWELWEAISSAPSLVTVALMDFAFFLFWAFLWPPLQDAILDMAKPIIALTLGGAGGGRSGSSSGFTACFGWVFFYHILRLTRSHWAPVVNQIPEPWRMPAIFRDPFDADYLYDKKSWIDLIKSGLAIHILMQGIVRGIKDWYLRRERATITTGSTDPEAGKTASGSAEASSDGNTASTENETAAISNSSTTLKKKRKQSAHVRQQQPLWAALASTKIVFMKEYEFSSKSVASAGSNATDIHNLGNAPFDRLPGQIWIAHIGSDEVSFSTSHFPDLDDDEVDEEESTSSAPGTNGHAMRPTIIDTHKPFYVRVNNAFWQPTRMVAMDDADDDVKEGTRWTGDIYGLRPASKYVCEFVDSRTHETLFTTTVRTAQEALQEADSGGLLPNGQPTQRPDSPSTTLRNSIAVTEAKLIDEKARLKAARKEWKTRINALKKDNDATDNQLLSAGSQDEKLRGKIRQQENQKVSYEQETERIAEEIRNFDSAPELLERKKKMERAYLAEKKIFDAAQKDLKEHKARLDKDVSAKQVENTNLNTRRNKTATRIAKVESELHNITDANNRGINEAERRKQERAQREEYQSGIETYYRERLNMVRSANTQRADAVRATQTQVHNFHELLSTANGMSMDMGAGDASNPFGQSSHQLGNWQMNPAAQPHFPSAVYGASSSDLMAAGPNASGTPVWPSATLPPTAPPFEPRGFRSRGRSSSMLSDVSGFTQSSNEEDSPAIHAFPRHHQAWGRTRADGSADSMSSSQDDGSGSGSGNGSGSTGEPTSPVA</sequence>
<feature type="region of interest" description="Disordered" evidence="1">
    <location>
        <begin position="578"/>
        <end position="600"/>
    </location>
</feature>
<reference evidence="3" key="1">
    <citation type="submission" date="2022-10" db="EMBL/GenBank/DDBJ databases">
        <title>Determination and structural analysis of whole genome sequence of Sarocladium strictum F4-1.</title>
        <authorList>
            <person name="Hu L."/>
            <person name="Jiang Y."/>
        </authorList>
    </citation>
    <scope>NUCLEOTIDE SEQUENCE</scope>
    <source>
        <strain evidence="3">F4-1</strain>
    </source>
</reference>
<feature type="compositionally biased region" description="Polar residues" evidence="1">
    <location>
        <begin position="836"/>
        <end position="851"/>
    </location>
</feature>
<proteinExistence type="predicted"/>
<feature type="region of interest" description="Disordered" evidence="1">
    <location>
        <begin position="830"/>
        <end position="852"/>
    </location>
</feature>
<feature type="compositionally biased region" description="Polar residues" evidence="1">
    <location>
        <begin position="362"/>
        <end position="390"/>
    </location>
</feature>
<feature type="compositionally biased region" description="Basic and acidic residues" evidence="1">
    <location>
        <begin position="649"/>
        <end position="661"/>
    </location>
</feature>
<keyword evidence="2" id="KW-0812">Transmembrane</keyword>
<organism evidence="3 4">
    <name type="scientific">Sarocladium strictum</name>
    <name type="common">Black bundle disease fungus</name>
    <name type="synonym">Acremonium strictum</name>
    <dbReference type="NCBI Taxonomy" id="5046"/>
    <lineage>
        <taxon>Eukaryota</taxon>
        <taxon>Fungi</taxon>
        <taxon>Dikarya</taxon>
        <taxon>Ascomycota</taxon>
        <taxon>Pezizomycotina</taxon>
        <taxon>Sordariomycetes</taxon>
        <taxon>Hypocreomycetidae</taxon>
        <taxon>Hypocreales</taxon>
        <taxon>Sarocladiaceae</taxon>
        <taxon>Sarocladium</taxon>
    </lineage>
</organism>
<keyword evidence="2" id="KW-0472">Membrane</keyword>
<feature type="compositionally biased region" description="Low complexity" evidence="1">
    <location>
        <begin position="63"/>
        <end position="75"/>
    </location>
</feature>
<keyword evidence="4" id="KW-1185">Reference proteome</keyword>
<dbReference type="Proteomes" id="UP001175261">
    <property type="component" value="Unassembled WGS sequence"/>
</dbReference>
<feature type="compositionally biased region" description="Acidic residues" evidence="1">
    <location>
        <begin position="474"/>
        <end position="484"/>
    </location>
</feature>
<feature type="compositionally biased region" description="Polar residues" evidence="1">
    <location>
        <begin position="908"/>
        <end position="919"/>
    </location>
</feature>
<evidence type="ECO:0000313" key="4">
    <source>
        <dbReference type="Proteomes" id="UP001175261"/>
    </source>
</evidence>
<feature type="compositionally biased region" description="Gly residues" evidence="1">
    <location>
        <begin position="957"/>
        <end position="967"/>
    </location>
</feature>
<comment type="caution">
    <text evidence="3">The sequence shown here is derived from an EMBL/GenBank/DDBJ whole genome shotgun (WGS) entry which is preliminary data.</text>
</comment>
<name>A0AA39GR57_SARSR</name>
<feature type="region of interest" description="Disordered" evidence="1">
    <location>
        <begin position="875"/>
        <end position="976"/>
    </location>
</feature>
<evidence type="ECO:0000313" key="3">
    <source>
        <dbReference type="EMBL" id="KAK0392032.1"/>
    </source>
</evidence>
<feature type="region of interest" description="Disordered" evidence="1">
    <location>
        <begin position="470"/>
        <end position="498"/>
    </location>
</feature>
<feature type="region of interest" description="Disordered" evidence="1">
    <location>
        <begin position="640"/>
        <end position="665"/>
    </location>
</feature>
<gene>
    <name evidence="3" type="ORF">NLU13_1530</name>
</gene>
<feature type="compositionally biased region" description="Low complexity" evidence="1">
    <location>
        <begin position="943"/>
        <end position="956"/>
    </location>
</feature>
<accession>A0AA39GR57</accession>
<feature type="transmembrane region" description="Helical" evidence="2">
    <location>
        <begin position="160"/>
        <end position="186"/>
    </location>
</feature>
<evidence type="ECO:0000256" key="2">
    <source>
        <dbReference type="SAM" id="Phobius"/>
    </source>
</evidence>
<keyword evidence="2" id="KW-1133">Transmembrane helix</keyword>